<evidence type="ECO:0000313" key="3">
    <source>
        <dbReference type="EMBL" id="CAD9212429.1"/>
    </source>
</evidence>
<dbReference type="PANTHER" id="PTHR22895">
    <property type="entry name" value="ARMADILLO REPEAT-CONTAINING PROTEIN 6"/>
    <property type="match status" value="1"/>
</dbReference>
<protein>
    <recommendedName>
        <fullName evidence="2">LRRK2 ARM repeat domain-containing protein</fullName>
    </recommendedName>
</protein>
<sequence>MLELLVDVLATMHAHSPEAGVQEAACHAIWALAYDNDRLRVEARRLRVLKDVRAAMQSFPDSWKVQGAACGAIYNLVVENKDNQVEARGLGMLSDVQAAMQAHTESVEVQVCGALAMCALSKWPCQAMGVQVEELF</sequence>
<dbReference type="SUPFAM" id="SSF48371">
    <property type="entry name" value="ARM repeat"/>
    <property type="match status" value="1"/>
</dbReference>
<accession>A0A7S1X5W7</accession>
<dbReference type="Pfam" id="PF23744">
    <property type="entry name" value="ARM_LRRK2"/>
    <property type="match status" value="1"/>
</dbReference>
<dbReference type="InterPro" id="IPR011989">
    <property type="entry name" value="ARM-like"/>
</dbReference>
<dbReference type="EMBL" id="HBGG01028381">
    <property type="protein sequence ID" value="CAD9212429.1"/>
    <property type="molecule type" value="Transcribed_RNA"/>
</dbReference>
<evidence type="ECO:0000256" key="1">
    <source>
        <dbReference type="ARBA" id="ARBA00022737"/>
    </source>
</evidence>
<dbReference type="InterPro" id="IPR016024">
    <property type="entry name" value="ARM-type_fold"/>
</dbReference>
<keyword evidence="1" id="KW-0677">Repeat</keyword>
<dbReference type="InterPro" id="IPR056597">
    <property type="entry name" value="ARM_LRRK2"/>
</dbReference>
<reference evidence="3" key="1">
    <citation type="submission" date="2021-01" db="EMBL/GenBank/DDBJ databases">
        <authorList>
            <person name="Corre E."/>
            <person name="Pelletier E."/>
            <person name="Niang G."/>
            <person name="Scheremetjew M."/>
            <person name="Finn R."/>
            <person name="Kale V."/>
            <person name="Holt S."/>
            <person name="Cochrane G."/>
            <person name="Meng A."/>
            <person name="Brown T."/>
            <person name="Cohen L."/>
        </authorList>
    </citation>
    <scope>NUCLEOTIDE SEQUENCE</scope>
    <source>
        <strain evidence="3">PLY429</strain>
    </source>
</reference>
<gene>
    <name evidence="3" type="ORF">TCHU04912_LOCUS14668</name>
</gene>
<organism evidence="3">
    <name type="scientific">Tetraselmis chuii</name>
    <dbReference type="NCBI Taxonomy" id="63592"/>
    <lineage>
        <taxon>Eukaryota</taxon>
        <taxon>Viridiplantae</taxon>
        <taxon>Chlorophyta</taxon>
        <taxon>core chlorophytes</taxon>
        <taxon>Chlorodendrophyceae</taxon>
        <taxon>Chlorodendrales</taxon>
        <taxon>Chlorodendraceae</taxon>
        <taxon>Tetraselmis</taxon>
    </lineage>
</organism>
<proteinExistence type="predicted"/>
<dbReference type="Gene3D" id="1.25.10.10">
    <property type="entry name" value="Leucine-rich Repeat Variant"/>
    <property type="match status" value="1"/>
</dbReference>
<dbReference type="AlphaFoldDB" id="A0A7S1X5W7"/>
<evidence type="ECO:0000259" key="2">
    <source>
        <dbReference type="Pfam" id="PF23744"/>
    </source>
</evidence>
<name>A0A7S1X5W7_9CHLO</name>
<dbReference type="PANTHER" id="PTHR22895:SF0">
    <property type="entry name" value="ARMADILLO REPEAT-CONTAINING PROTEIN 6"/>
    <property type="match status" value="1"/>
</dbReference>
<feature type="domain" description="LRRK2 ARM repeat" evidence="2">
    <location>
        <begin position="10"/>
        <end position="112"/>
    </location>
</feature>